<keyword evidence="1" id="KW-0378">Hydrolase</keyword>
<accession>A0A516X0C0</accession>
<reference evidence="3 4" key="2">
    <citation type="submission" date="2019-07" db="EMBL/GenBank/DDBJ databases">
        <authorList>
            <person name="Huang Y."/>
        </authorList>
    </citation>
    <scope>NUCLEOTIDE SEQUENCE [LARGE SCALE GENOMIC DNA]</scope>
    <source>
        <strain evidence="3 4">HY188</strain>
    </source>
</reference>
<dbReference type="Pfam" id="PF04203">
    <property type="entry name" value="Sortase"/>
    <property type="match status" value="1"/>
</dbReference>
<sequence length="224" mass="22855">MPSPHRRRSGGLRAAAWIAVAVAAVLVFIAGAVLIVASYTGGSDARTAAISFAAPSARPGVPIPAVASAGDPDAESGGTLTLDPLGITADIVDATVPAGVLTPPEDVHEVGIWTDGAPLDAATGTTVIAGHVNMAGQGPGALYDLVMMRPGQQIHTVDALGRSKAWKVTGVTMRAKADGVDEGIWSGRMGPRRLVVVTCGGELDYTGEIGDYRDNVYLYAEPDG</sequence>
<keyword evidence="4" id="KW-1185">Reference proteome</keyword>
<organism evidence="3 4">
    <name type="scientific">Tomitella fengzijianii</name>
    <dbReference type="NCBI Taxonomy" id="2597660"/>
    <lineage>
        <taxon>Bacteria</taxon>
        <taxon>Bacillati</taxon>
        <taxon>Actinomycetota</taxon>
        <taxon>Actinomycetes</taxon>
        <taxon>Mycobacteriales</taxon>
        <taxon>Tomitella</taxon>
    </lineage>
</organism>
<name>A0A516X0C0_9ACTN</name>
<keyword evidence="2" id="KW-1133">Transmembrane helix</keyword>
<dbReference type="AlphaFoldDB" id="A0A516X0C0"/>
<dbReference type="Gene3D" id="2.40.260.10">
    <property type="entry name" value="Sortase"/>
    <property type="match status" value="1"/>
</dbReference>
<dbReference type="Proteomes" id="UP000317344">
    <property type="component" value="Chromosome"/>
</dbReference>
<dbReference type="InterPro" id="IPR023365">
    <property type="entry name" value="Sortase_dom-sf"/>
</dbReference>
<evidence type="ECO:0000256" key="1">
    <source>
        <dbReference type="ARBA" id="ARBA00022801"/>
    </source>
</evidence>
<evidence type="ECO:0000256" key="2">
    <source>
        <dbReference type="SAM" id="Phobius"/>
    </source>
</evidence>
<dbReference type="InterPro" id="IPR005754">
    <property type="entry name" value="Sortase"/>
</dbReference>
<keyword evidence="2" id="KW-0812">Transmembrane</keyword>
<dbReference type="OrthoDB" id="525039at2"/>
<dbReference type="CDD" id="cd05829">
    <property type="entry name" value="Sortase_F"/>
    <property type="match status" value="1"/>
</dbReference>
<evidence type="ECO:0000313" key="4">
    <source>
        <dbReference type="Proteomes" id="UP000317344"/>
    </source>
</evidence>
<proteinExistence type="predicted"/>
<protein>
    <submittedName>
        <fullName evidence="3">Class F sortase</fullName>
    </submittedName>
</protein>
<dbReference type="KEGG" id="toy:FO059_02880"/>
<evidence type="ECO:0000313" key="3">
    <source>
        <dbReference type="EMBL" id="QDQ96480.1"/>
    </source>
</evidence>
<dbReference type="EMBL" id="CP041765">
    <property type="protein sequence ID" value="QDQ96480.1"/>
    <property type="molecule type" value="Genomic_DNA"/>
</dbReference>
<keyword evidence="2" id="KW-0472">Membrane</keyword>
<dbReference type="InterPro" id="IPR042001">
    <property type="entry name" value="Sortase_F"/>
</dbReference>
<dbReference type="RefSeq" id="WP_143906209.1">
    <property type="nucleotide sequence ID" value="NZ_CP041765.1"/>
</dbReference>
<gene>
    <name evidence="3" type="ORF">FO059_02880</name>
</gene>
<feature type="transmembrane region" description="Helical" evidence="2">
    <location>
        <begin position="12"/>
        <end position="37"/>
    </location>
</feature>
<reference evidence="3 4" key="1">
    <citation type="submission" date="2019-07" db="EMBL/GenBank/DDBJ databases">
        <title>Tomitella cavernea sp. nov., an actinomycete isolated from soil.</title>
        <authorList>
            <person name="Cheng J."/>
        </authorList>
    </citation>
    <scope>NUCLEOTIDE SEQUENCE [LARGE SCALE GENOMIC DNA]</scope>
    <source>
        <strain evidence="3 4">HY188</strain>
    </source>
</reference>
<dbReference type="GO" id="GO:0016787">
    <property type="term" value="F:hydrolase activity"/>
    <property type="evidence" value="ECO:0007669"/>
    <property type="project" value="UniProtKB-KW"/>
</dbReference>